<accession>A0ABW4FCP7</accession>
<evidence type="ECO:0000313" key="2">
    <source>
        <dbReference type="Proteomes" id="UP001597145"/>
    </source>
</evidence>
<comment type="caution">
    <text evidence="1">The sequence shown here is derived from an EMBL/GenBank/DDBJ whole genome shotgun (WGS) entry which is preliminary data.</text>
</comment>
<sequence>MVIAASAILIEASATLAQLYAQEPRWGHAALEFEERLTRLLQATAAGLTAAADLAAAAAHAGGQESGADVLDGIR</sequence>
<reference evidence="2" key="1">
    <citation type="journal article" date="2019" name="Int. J. Syst. Evol. Microbiol.">
        <title>The Global Catalogue of Microorganisms (GCM) 10K type strain sequencing project: providing services to taxonomists for standard genome sequencing and annotation.</title>
        <authorList>
            <consortium name="The Broad Institute Genomics Platform"/>
            <consortium name="The Broad Institute Genome Sequencing Center for Infectious Disease"/>
            <person name="Wu L."/>
            <person name="Ma J."/>
        </authorList>
    </citation>
    <scope>NUCLEOTIDE SEQUENCE [LARGE SCALE GENOMIC DNA]</scope>
    <source>
        <strain evidence="2">JCM 12165</strain>
    </source>
</reference>
<dbReference type="Proteomes" id="UP001597145">
    <property type="component" value="Unassembled WGS sequence"/>
</dbReference>
<dbReference type="EMBL" id="JBHUCP010000002">
    <property type="protein sequence ID" value="MFD1528321.1"/>
    <property type="molecule type" value="Genomic_DNA"/>
</dbReference>
<organism evidence="1 2">
    <name type="scientific">Pseudonocardia aurantiaca</name>
    <dbReference type="NCBI Taxonomy" id="75290"/>
    <lineage>
        <taxon>Bacteria</taxon>
        <taxon>Bacillati</taxon>
        <taxon>Actinomycetota</taxon>
        <taxon>Actinomycetes</taxon>
        <taxon>Pseudonocardiales</taxon>
        <taxon>Pseudonocardiaceae</taxon>
        <taxon>Pseudonocardia</taxon>
    </lineage>
</organism>
<dbReference type="RefSeq" id="WP_343988538.1">
    <property type="nucleotide sequence ID" value="NZ_BAAAJG010000029.1"/>
</dbReference>
<protein>
    <submittedName>
        <fullName evidence="1">Uncharacterized protein</fullName>
    </submittedName>
</protein>
<proteinExistence type="predicted"/>
<keyword evidence="2" id="KW-1185">Reference proteome</keyword>
<evidence type="ECO:0000313" key="1">
    <source>
        <dbReference type="EMBL" id="MFD1528321.1"/>
    </source>
</evidence>
<dbReference type="Gene3D" id="1.10.357.10">
    <property type="entry name" value="Tetracycline Repressor, domain 2"/>
    <property type="match status" value="1"/>
</dbReference>
<gene>
    <name evidence="1" type="ORF">ACFSCY_02600</name>
</gene>
<name>A0ABW4FCP7_9PSEU</name>